<keyword evidence="2" id="KW-0472">Membrane</keyword>
<dbReference type="Gene3D" id="1.25.40.10">
    <property type="entry name" value="Tetratricopeptide repeat domain"/>
    <property type="match status" value="1"/>
</dbReference>
<evidence type="ECO:0000256" key="2">
    <source>
        <dbReference type="SAM" id="Phobius"/>
    </source>
</evidence>
<dbReference type="InterPro" id="IPR019734">
    <property type="entry name" value="TPR_rpt"/>
</dbReference>
<evidence type="ECO:0000259" key="3">
    <source>
        <dbReference type="Pfam" id="PF13966"/>
    </source>
</evidence>
<name>A0A3M6TAG3_POCDA</name>
<dbReference type="GO" id="GO:0005634">
    <property type="term" value="C:nucleus"/>
    <property type="evidence" value="ECO:0007669"/>
    <property type="project" value="TreeGrafter"/>
</dbReference>
<dbReference type="InterPro" id="IPR026960">
    <property type="entry name" value="RVT-Znf"/>
</dbReference>
<dbReference type="Proteomes" id="UP000275408">
    <property type="component" value="Unassembled WGS sequence"/>
</dbReference>
<dbReference type="InterPro" id="IPR011990">
    <property type="entry name" value="TPR-like_helical_dom_sf"/>
</dbReference>
<keyword evidence="5" id="KW-1185">Reference proteome</keyword>
<dbReference type="SMART" id="SM00028">
    <property type="entry name" value="TPR"/>
    <property type="match status" value="2"/>
</dbReference>
<evidence type="ECO:0000313" key="4">
    <source>
        <dbReference type="EMBL" id="RMX38426.1"/>
    </source>
</evidence>
<comment type="caution">
    <text evidence="4">The sequence shown here is derived from an EMBL/GenBank/DDBJ whole genome shotgun (WGS) entry which is preliminary data.</text>
</comment>
<dbReference type="EMBL" id="RCHS01004001">
    <property type="protein sequence ID" value="RMX38426.1"/>
    <property type="molecule type" value="Genomic_DNA"/>
</dbReference>
<dbReference type="Pfam" id="PF13966">
    <property type="entry name" value="zf-RVT"/>
    <property type="match status" value="1"/>
</dbReference>
<evidence type="ECO:0000256" key="1">
    <source>
        <dbReference type="SAM" id="Coils"/>
    </source>
</evidence>
<dbReference type="AlphaFoldDB" id="A0A3M6TAG3"/>
<feature type="domain" description="Reverse transcriptase zinc-binding" evidence="3">
    <location>
        <begin position="688"/>
        <end position="735"/>
    </location>
</feature>
<gene>
    <name evidence="4" type="ORF">pdam_00016293</name>
</gene>
<keyword evidence="2" id="KW-1133">Transmembrane helix</keyword>
<dbReference type="OrthoDB" id="2285229at2759"/>
<dbReference type="GO" id="GO:0005829">
    <property type="term" value="C:cytosol"/>
    <property type="evidence" value="ECO:0007669"/>
    <property type="project" value="TreeGrafter"/>
</dbReference>
<keyword evidence="2" id="KW-0812">Transmembrane</keyword>
<dbReference type="PANTHER" id="PTHR46035:SF1">
    <property type="entry name" value="TETRATRICOPEPTIDE REPEAT PROTEIN 4"/>
    <property type="match status" value="1"/>
</dbReference>
<protein>
    <recommendedName>
        <fullName evidence="3">Reverse transcriptase zinc-binding domain-containing protein</fullName>
    </recommendedName>
</protein>
<proteinExistence type="predicted"/>
<dbReference type="STRING" id="46731.A0A3M6TAG3"/>
<accession>A0A3M6TAG3</accession>
<feature type="transmembrane region" description="Helical" evidence="2">
    <location>
        <begin position="766"/>
        <end position="784"/>
    </location>
</feature>
<dbReference type="GO" id="GO:0030544">
    <property type="term" value="F:Hsp70 protein binding"/>
    <property type="evidence" value="ECO:0007669"/>
    <property type="project" value="TreeGrafter"/>
</dbReference>
<dbReference type="GO" id="GO:0006457">
    <property type="term" value="P:protein folding"/>
    <property type="evidence" value="ECO:0007669"/>
    <property type="project" value="TreeGrafter"/>
</dbReference>
<feature type="coiled-coil region" evidence="1">
    <location>
        <begin position="259"/>
        <end position="293"/>
    </location>
</feature>
<evidence type="ECO:0000313" key="5">
    <source>
        <dbReference type="Proteomes" id="UP000275408"/>
    </source>
</evidence>
<keyword evidence="1" id="KW-0175">Coiled coil</keyword>
<dbReference type="SUPFAM" id="SSF48452">
    <property type="entry name" value="TPR-like"/>
    <property type="match status" value="1"/>
</dbReference>
<sequence length="825" mass="95702">MPEHVDRPIGSRGEFLEKNRERLDALFLLNSSLSEKNSEEKTSTKSSYLKFIQKMAEGGHFSALDEEECEDEEDFMPGPFVEEFIPAPFMGDENVKAKLHEDALMCYTLALNQQAPPFMDIAIISEKLYRKRAVCYFKMGKYLEAVHDSERAIEIADGTNNKNLAKSLFIKTKAIMSLEDYVAAFPIAVWCKHLRPNDDFMIKVVLFKTLELADEVSIDPKTRGLALDCYNELLHLLDFQILPGVQIRKAECLLQMGRCKEAKDVCAEGIEELNEWKQEYDRKVMENRAMEIKEKDEEFCSEMTSKILKAPPEDRVECLAGVEVTCTPPELSVKLRDKEQHKWTFTLSFKPDEVGSLPNVFLLHRYHSCYHLSEIRVGCIEEKQGCETYKLLPTAKLEDSWYKSPSPISQLGRVKVALTVSFESPLYGSFEQLVLFDFGRKPYLMKKLNADVTSESITLPIAPEYLATHTPEIWDERSVKVVRFVHETREALKAEHLSRKYSLPGQVEITDELLSPEIYKDVMHQLLFVEERFMKEEISRYTLNNAQLHAQWNIFDDMTGMKCAVDGELFGVLHLQEEDALRPDDAAGRVLYRNVNSVWLQLANSGSKTVYEAPVEKVESECVVLRLPPKLCSDLKLHDTCDVSVHAQFQLNRWPLCQLHEAVERLTLGQLRLIFPDPTVGTVISEYKILNNILYNNTKLCKIGFRADDLCTFCEAERETLYHLLYQCTYARQFWNDFELYWFRLSNQVVHLTLENILFGMLSTQFPSHTLLIYFIIIGKLFLWDCRRKQIHPKIQGYQNKIAIKYEIERKINKKNFFENKWIFK</sequence>
<dbReference type="PANTHER" id="PTHR46035">
    <property type="entry name" value="TETRATRICOPEPTIDE REPEAT PROTEIN 4"/>
    <property type="match status" value="1"/>
</dbReference>
<reference evidence="4 5" key="1">
    <citation type="journal article" date="2018" name="Sci. Rep.">
        <title>Comparative analysis of the Pocillopora damicornis genome highlights role of immune system in coral evolution.</title>
        <authorList>
            <person name="Cunning R."/>
            <person name="Bay R.A."/>
            <person name="Gillette P."/>
            <person name="Baker A.C."/>
            <person name="Traylor-Knowles N."/>
        </authorList>
    </citation>
    <scope>NUCLEOTIDE SEQUENCE [LARGE SCALE GENOMIC DNA]</scope>
    <source>
        <strain evidence="4">RSMAS</strain>
        <tissue evidence="4">Whole animal</tissue>
    </source>
</reference>
<organism evidence="4 5">
    <name type="scientific">Pocillopora damicornis</name>
    <name type="common">Cauliflower coral</name>
    <name type="synonym">Millepora damicornis</name>
    <dbReference type="NCBI Taxonomy" id="46731"/>
    <lineage>
        <taxon>Eukaryota</taxon>
        <taxon>Metazoa</taxon>
        <taxon>Cnidaria</taxon>
        <taxon>Anthozoa</taxon>
        <taxon>Hexacorallia</taxon>
        <taxon>Scleractinia</taxon>
        <taxon>Astrocoeniina</taxon>
        <taxon>Pocilloporidae</taxon>
        <taxon>Pocillopora</taxon>
    </lineage>
</organism>
<dbReference type="GO" id="GO:0051879">
    <property type="term" value="F:Hsp90 protein binding"/>
    <property type="evidence" value="ECO:0007669"/>
    <property type="project" value="TreeGrafter"/>
</dbReference>